<dbReference type="PROSITE" id="PS50126">
    <property type="entry name" value="S1"/>
    <property type="match status" value="1"/>
</dbReference>
<dbReference type="GO" id="GO:0000287">
    <property type="term" value="F:magnesium ion binding"/>
    <property type="evidence" value="ECO:0007669"/>
    <property type="project" value="UniProtKB-UniRule"/>
</dbReference>
<comment type="similarity">
    <text evidence="2 9">Belongs to the polyribonucleotide nucleotidyltransferase family.</text>
</comment>
<gene>
    <name evidence="9 11" type="primary">pnp</name>
    <name evidence="11" type="ORF">ENV75_05405</name>
</gene>
<dbReference type="CDD" id="cd11364">
    <property type="entry name" value="RNase_PH_PNPase_2"/>
    <property type="match status" value="1"/>
</dbReference>
<dbReference type="Gene3D" id="2.40.50.140">
    <property type="entry name" value="Nucleic acid-binding proteins"/>
    <property type="match status" value="1"/>
</dbReference>
<evidence type="ECO:0000256" key="7">
    <source>
        <dbReference type="ARBA" id="ARBA00022842"/>
    </source>
</evidence>
<keyword evidence="6 9" id="KW-0479">Metal-binding</keyword>
<evidence type="ECO:0000256" key="1">
    <source>
        <dbReference type="ARBA" id="ARBA00004496"/>
    </source>
</evidence>
<evidence type="ECO:0000256" key="3">
    <source>
        <dbReference type="ARBA" id="ARBA00022490"/>
    </source>
</evidence>
<organism evidence="11">
    <name type="scientific">Thermodesulfovibrio aggregans</name>
    <dbReference type="NCBI Taxonomy" id="86166"/>
    <lineage>
        <taxon>Bacteria</taxon>
        <taxon>Pseudomonadati</taxon>
        <taxon>Nitrospirota</taxon>
        <taxon>Thermodesulfovibrionia</taxon>
        <taxon>Thermodesulfovibrionales</taxon>
        <taxon>Thermodesulfovibrionaceae</taxon>
        <taxon>Thermodesulfovibrio</taxon>
    </lineage>
</organism>
<dbReference type="GO" id="GO:0004654">
    <property type="term" value="F:polyribonucleotide nucleotidyltransferase activity"/>
    <property type="evidence" value="ECO:0007669"/>
    <property type="project" value="UniProtKB-UniRule"/>
</dbReference>
<dbReference type="FunFam" id="2.40.50.140:FF:000023">
    <property type="entry name" value="Polyribonucleotide nucleotidyltransferase"/>
    <property type="match status" value="1"/>
</dbReference>
<dbReference type="InterPro" id="IPR012340">
    <property type="entry name" value="NA-bd_OB-fold"/>
</dbReference>
<dbReference type="Pfam" id="PF00013">
    <property type="entry name" value="KH_1"/>
    <property type="match status" value="1"/>
</dbReference>
<dbReference type="FunFam" id="3.30.1370.10:FF:000001">
    <property type="entry name" value="Polyribonucleotide nucleotidyltransferase"/>
    <property type="match status" value="1"/>
</dbReference>
<dbReference type="NCBIfam" id="NF008805">
    <property type="entry name" value="PRK11824.1"/>
    <property type="match status" value="1"/>
</dbReference>
<dbReference type="SUPFAM" id="SSF50249">
    <property type="entry name" value="Nucleic acid-binding proteins"/>
    <property type="match status" value="1"/>
</dbReference>
<dbReference type="InterPro" id="IPR015848">
    <property type="entry name" value="PNPase_PH_RNA-bd_bac/org-type"/>
</dbReference>
<dbReference type="SMART" id="SM00316">
    <property type="entry name" value="S1"/>
    <property type="match status" value="1"/>
</dbReference>
<evidence type="ECO:0000313" key="11">
    <source>
        <dbReference type="EMBL" id="HGG99866.1"/>
    </source>
</evidence>
<evidence type="ECO:0000256" key="5">
    <source>
        <dbReference type="ARBA" id="ARBA00022695"/>
    </source>
</evidence>
<dbReference type="InterPro" id="IPR015847">
    <property type="entry name" value="ExoRNase_PH_dom2"/>
</dbReference>
<dbReference type="GO" id="GO:0006396">
    <property type="term" value="P:RNA processing"/>
    <property type="evidence" value="ECO:0007669"/>
    <property type="project" value="InterPro"/>
</dbReference>
<dbReference type="GO" id="GO:0003723">
    <property type="term" value="F:RNA binding"/>
    <property type="evidence" value="ECO:0007669"/>
    <property type="project" value="UniProtKB-UniRule"/>
</dbReference>
<feature type="domain" description="S1 motif" evidence="10">
    <location>
        <begin position="627"/>
        <end position="695"/>
    </location>
</feature>
<sequence>MEVETEIKGKKLSLQTGTFAKQADGSVLVKYGDTYVLCTVVADKTLKEDLDFVPLTIDYQEKAYSAGKIPGGFFKREGKPTDREILVSRLIDRPLRPLFPEGFNYETQGIASVLSYGDENLADILSIIGISAAVTISDIPFNGPVGAVRVGRIYDEFIINPDNEESLKSSLNLIIAGTEEAVTMVEGGCAECSEEIILEALKIAHVHIKEIIALQKNLQQIVGKPKKQITKVETNEQLKDTIVNLFSEKIEKALFIDGKLEKQKALESVLNECIQALNTEEFRKNIYGDPERDISSEIIKIFDRLIKQIMRKNIIDRGVRVDGRKPDEIRPITCMVGILPRVHGSALFTRGETQALVATTLGTSEDEQKVDSLEGETFKTFMLHYNFLPFSVGEVKPLRAPGRREIGHGYLAERALSYVMPSNEEFPYTIRVVSDILESNGSSSMATVCGATLSLMDAGVPIKAPVAGVAMGLIQEENKTVILTDILGMEDHYGDMDFKVAGTEKGITAFQMDVKVSGINYEILREALQQARQARLFILKKMLETIPEPKKELSPHAPRIYTMQIKPEKIRDIIGTGGKVIKGIIEETGVKIDINEKGMIKIASNNEASALRAIEIIKGITQEAELGKIYMGKVTKIVDFGAFVEILPGLEGLLHISQISDRRIQKVTDVIKIGDKIPVKVIEIDEIGRPRLSRKEALKEIEGKPLYKRS</sequence>
<dbReference type="AlphaFoldDB" id="A0A7C4EM19"/>
<dbReference type="Gene3D" id="3.30.230.70">
    <property type="entry name" value="GHMP Kinase, N-terminal domain"/>
    <property type="match status" value="2"/>
</dbReference>
<dbReference type="GO" id="GO:0005829">
    <property type="term" value="C:cytosol"/>
    <property type="evidence" value="ECO:0007669"/>
    <property type="project" value="TreeGrafter"/>
</dbReference>
<reference evidence="11" key="1">
    <citation type="journal article" date="2020" name="mSystems">
        <title>Genome- and Community-Level Interaction Insights into Carbon Utilization and Element Cycling Functions of Hydrothermarchaeota in Hydrothermal Sediment.</title>
        <authorList>
            <person name="Zhou Z."/>
            <person name="Liu Y."/>
            <person name="Xu W."/>
            <person name="Pan J."/>
            <person name="Luo Z.H."/>
            <person name="Li M."/>
        </authorList>
    </citation>
    <scope>NUCLEOTIDE SEQUENCE [LARGE SCALE GENOMIC DNA]</scope>
    <source>
        <strain evidence="11">SpSt-788</strain>
    </source>
</reference>
<evidence type="ECO:0000256" key="4">
    <source>
        <dbReference type="ARBA" id="ARBA00022679"/>
    </source>
</evidence>
<dbReference type="CDD" id="cd04472">
    <property type="entry name" value="S1_PNPase"/>
    <property type="match status" value="1"/>
</dbReference>
<dbReference type="PROSITE" id="PS50084">
    <property type="entry name" value="KH_TYPE_1"/>
    <property type="match status" value="1"/>
</dbReference>
<keyword evidence="3 9" id="KW-0963">Cytoplasm</keyword>
<name>A0A7C4EM19_9BACT</name>
<feature type="binding site" evidence="9">
    <location>
        <position position="497"/>
    </location>
    <ligand>
        <name>Mg(2+)</name>
        <dbReference type="ChEBI" id="CHEBI:18420"/>
    </ligand>
</feature>
<dbReference type="SUPFAM" id="SSF54791">
    <property type="entry name" value="Eukaryotic type KH-domain (KH-domain type I)"/>
    <property type="match status" value="1"/>
</dbReference>
<dbReference type="SUPFAM" id="SSF46915">
    <property type="entry name" value="Polynucleotide phosphorylase/guanosine pentaphosphate synthase (PNPase/GPSI), domain 3"/>
    <property type="match status" value="1"/>
</dbReference>
<dbReference type="SUPFAM" id="SSF55666">
    <property type="entry name" value="Ribonuclease PH domain 2-like"/>
    <property type="match status" value="2"/>
</dbReference>
<dbReference type="Pfam" id="PF01138">
    <property type="entry name" value="RNase_PH"/>
    <property type="match status" value="2"/>
</dbReference>
<dbReference type="InterPro" id="IPR036345">
    <property type="entry name" value="ExoRNase_PH_dom2_sf"/>
</dbReference>
<comment type="subcellular location">
    <subcellularLocation>
        <location evidence="1 9">Cytoplasm</location>
    </subcellularLocation>
</comment>
<comment type="caution">
    <text evidence="11">The sequence shown here is derived from an EMBL/GenBank/DDBJ whole genome shotgun (WGS) entry which is preliminary data.</text>
</comment>
<evidence type="ECO:0000256" key="2">
    <source>
        <dbReference type="ARBA" id="ARBA00007404"/>
    </source>
</evidence>
<evidence type="ECO:0000259" key="10">
    <source>
        <dbReference type="PROSITE" id="PS50126"/>
    </source>
</evidence>
<dbReference type="CDD" id="cd02393">
    <property type="entry name" value="KH-I_PNPase"/>
    <property type="match status" value="1"/>
</dbReference>
<dbReference type="InterPro" id="IPR001247">
    <property type="entry name" value="ExoRNase_PH_dom1"/>
</dbReference>
<keyword evidence="8 9" id="KW-0694">RNA-binding</keyword>
<dbReference type="GO" id="GO:0006402">
    <property type="term" value="P:mRNA catabolic process"/>
    <property type="evidence" value="ECO:0007669"/>
    <property type="project" value="UniProtKB-UniRule"/>
</dbReference>
<dbReference type="InterPro" id="IPR036612">
    <property type="entry name" value="KH_dom_type_1_sf"/>
</dbReference>
<dbReference type="PANTHER" id="PTHR11252:SF0">
    <property type="entry name" value="POLYRIBONUCLEOTIDE NUCLEOTIDYLTRANSFERASE 1, MITOCHONDRIAL"/>
    <property type="match status" value="1"/>
</dbReference>
<dbReference type="Pfam" id="PF03725">
    <property type="entry name" value="RNase_PH_C"/>
    <property type="match status" value="1"/>
</dbReference>
<evidence type="ECO:0000256" key="9">
    <source>
        <dbReference type="HAMAP-Rule" id="MF_01595"/>
    </source>
</evidence>
<dbReference type="GO" id="GO:0000175">
    <property type="term" value="F:3'-5'-RNA exonuclease activity"/>
    <property type="evidence" value="ECO:0007669"/>
    <property type="project" value="TreeGrafter"/>
</dbReference>
<dbReference type="SUPFAM" id="SSF54211">
    <property type="entry name" value="Ribosomal protein S5 domain 2-like"/>
    <property type="match status" value="2"/>
</dbReference>
<evidence type="ECO:0000256" key="8">
    <source>
        <dbReference type="ARBA" id="ARBA00022884"/>
    </source>
</evidence>
<dbReference type="InterPro" id="IPR027408">
    <property type="entry name" value="PNPase/RNase_PH_dom_sf"/>
</dbReference>
<dbReference type="EMBL" id="DTHO01000060">
    <property type="protein sequence ID" value="HGG99866.1"/>
    <property type="molecule type" value="Genomic_DNA"/>
</dbReference>
<dbReference type="NCBIfam" id="TIGR03591">
    <property type="entry name" value="polynuc_phos"/>
    <property type="match status" value="1"/>
</dbReference>
<comment type="cofactor">
    <cofactor evidence="9">
        <name>Mg(2+)</name>
        <dbReference type="ChEBI" id="CHEBI:18420"/>
    </cofactor>
</comment>
<evidence type="ECO:0000256" key="6">
    <source>
        <dbReference type="ARBA" id="ARBA00022723"/>
    </source>
</evidence>
<comment type="function">
    <text evidence="9">Involved in mRNA degradation. Catalyzes the phosphorolysis of single-stranded polyribonucleotides processively in the 3'- to 5'-direction.</text>
</comment>
<dbReference type="InterPro" id="IPR004088">
    <property type="entry name" value="KH_dom_type_1"/>
</dbReference>
<dbReference type="InterPro" id="IPR004087">
    <property type="entry name" value="KH_dom"/>
</dbReference>
<dbReference type="InterPro" id="IPR012162">
    <property type="entry name" value="PNPase"/>
</dbReference>
<keyword evidence="7 9" id="KW-0460">Magnesium</keyword>
<dbReference type="Pfam" id="PF00575">
    <property type="entry name" value="S1"/>
    <property type="match status" value="1"/>
</dbReference>
<accession>A0A7C4EM19</accession>
<dbReference type="FunFam" id="3.30.230.70:FF:000002">
    <property type="entry name" value="Polyribonucleotide nucleotidyltransferase"/>
    <property type="match status" value="1"/>
</dbReference>
<dbReference type="InterPro" id="IPR020568">
    <property type="entry name" value="Ribosomal_Su5_D2-typ_SF"/>
</dbReference>
<dbReference type="SMART" id="SM00322">
    <property type="entry name" value="KH"/>
    <property type="match status" value="1"/>
</dbReference>
<keyword evidence="4 9" id="KW-0808">Transferase</keyword>
<dbReference type="PANTHER" id="PTHR11252">
    <property type="entry name" value="POLYRIBONUCLEOTIDE NUCLEOTIDYLTRANSFERASE"/>
    <property type="match status" value="1"/>
</dbReference>
<dbReference type="InterPro" id="IPR036456">
    <property type="entry name" value="PNPase_PH_RNA-bd_sf"/>
</dbReference>
<dbReference type="InterPro" id="IPR003029">
    <property type="entry name" value="S1_domain"/>
</dbReference>
<dbReference type="CDD" id="cd11363">
    <property type="entry name" value="RNase_PH_PNPase_1"/>
    <property type="match status" value="1"/>
</dbReference>
<dbReference type="Gene3D" id="3.30.1370.10">
    <property type="entry name" value="K Homology domain, type 1"/>
    <property type="match status" value="1"/>
</dbReference>
<dbReference type="PIRSF" id="PIRSF005499">
    <property type="entry name" value="PNPase"/>
    <property type="match status" value="1"/>
</dbReference>
<keyword evidence="5 9" id="KW-0548">Nucleotidyltransferase</keyword>
<dbReference type="EC" id="2.7.7.8" evidence="9"/>
<comment type="catalytic activity">
    <reaction evidence="9">
        <text>RNA(n+1) + phosphate = RNA(n) + a ribonucleoside 5'-diphosphate</text>
        <dbReference type="Rhea" id="RHEA:22096"/>
        <dbReference type="Rhea" id="RHEA-COMP:14527"/>
        <dbReference type="Rhea" id="RHEA-COMP:17342"/>
        <dbReference type="ChEBI" id="CHEBI:43474"/>
        <dbReference type="ChEBI" id="CHEBI:57930"/>
        <dbReference type="ChEBI" id="CHEBI:140395"/>
        <dbReference type="EC" id="2.7.7.8"/>
    </reaction>
</comment>
<dbReference type="HAMAP" id="MF_01595">
    <property type="entry name" value="PNPase"/>
    <property type="match status" value="1"/>
</dbReference>
<dbReference type="Pfam" id="PF03726">
    <property type="entry name" value="PNPase"/>
    <property type="match status" value="1"/>
</dbReference>
<protein>
    <recommendedName>
        <fullName evidence="9">Polyribonucleotide nucleotidyltransferase</fullName>
        <ecNumber evidence="9">2.7.7.8</ecNumber>
    </recommendedName>
    <alternativeName>
        <fullName evidence="9">Polynucleotide phosphorylase</fullName>
        <shortName evidence="9">PNPase</shortName>
    </alternativeName>
</protein>
<proteinExistence type="inferred from homology"/>
<dbReference type="FunFam" id="3.30.230.70:FF:000001">
    <property type="entry name" value="Polyribonucleotide nucleotidyltransferase"/>
    <property type="match status" value="1"/>
</dbReference>
<feature type="binding site" evidence="9">
    <location>
        <position position="491"/>
    </location>
    <ligand>
        <name>Mg(2+)</name>
        <dbReference type="ChEBI" id="CHEBI:18420"/>
    </ligand>
</feature>